<dbReference type="Proteomes" id="UP000824241">
    <property type="component" value="Unassembled WGS sequence"/>
</dbReference>
<accession>A0A9D1DXF2</accession>
<evidence type="ECO:0008006" key="5">
    <source>
        <dbReference type="Google" id="ProtNLM"/>
    </source>
</evidence>
<feature type="compositionally biased region" description="Low complexity" evidence="1">
    <location>
        <begin position="30"/>
        <end position="40"/>
    </location>
</feature>
<feature type="region of interest" description="Disordered" evidence="1">
    <location>
        <begin position="30"/>
        <end position="65"/>
    </location>
</feature>
<proteinExistence type="predicted"/>
<evidence type="ECO:0000313" key="3">
    <source>
        <dbReference type="EMBL" id="HIR60792.1"/>
    </source>
</evidence>
<keyword evidence="2" id="KW-0732">Signal</keyword>
<organism evidence="3 4">
    <name type="scientific">Candidatus Faecivivens stercoravium</name>
    <dbReference type="NCBI Taxonomy" id="2840803"/>
    <lineage>
        <taxon>Bacteria</taxon>
        <taxon>Bacillati</taxon>
        <taxon>Bacillota</taxon>
        <taxon>Clostridia</taxon>
        <taxon>Eubacteriales</taxon>
        <taxon>Oscillospiraceae</taxon>
        <taxon>Oscillospiraceae incertae sedis</taxon>
        <taxon>Candidatus Faecivivens</taxon>
    </lineage>
</organism>
<feature type="chain" id="PRO_5038417767" description="Lipoprotein" evidence="2">
    <location>
        <begin position="20"/>
        <end position="315"/>
    </location>
</feature>
<name>A0A9D1DXF2_9FIRM</name>
<dbReference type="PROSITE" id="PS51257">
    <property type="entry name" value="PROKAR_LIPOPROTEIN"/>
    <property type="match status" value="1"/>
</dbReference>
<comment type="caution">
    <text evidence="3">The sequence shown here is derived from an EMBL/GenBank/DDBJ whole genome shotgun (WGS) entry which is preliminary data.</text>
</comment>
<evidence type="ECO:0000256" key="1">
    <source>
        <dbReference type="SAM" id="MobiDB-lite"/>
    </source>
</evidence>
<gene>
    <name evidence="3" type="ORF">IAB37_04380</name>
</gene>
<evidence type="ECO:0000256" key="2">
    <source>
        <dbReference type="SAM" id="SignalP"/>
    </source>
</evidence>
<dbReference type="EMBL" id="DVHA01000141">
    <property type="protein sequence ID" value="HIR60792.1"/>
    <property type="molecule type" value="Genomic_DNA"/>
</dbReference>
<reference evidence="3" key="1">
    <citation type="submission" date="2020-10" db="EMBL/GenBank/DDBJ databases">
        <authorList>
            <person name="Gilroy R."/>
        </authorList>
    </citation>
    <scope>NUCLEOTIDE SEQUENCE</scope>
    <source>
        <strain evidence="3">CHK189-12415</strain>
    </source>
</reference>
<sequence>MKRLFILLLSLTILSGCAAAELDKGMDVSSSSSEVSSEISNMETSSEKVSDSAENNPGVETEPETDVFSEVGPWIDGTDQDYQLSSEVGIDEEINRYFALFENWTDEEKAGLEMPYSFQWIMPYIQFDDDLYEYIRTSDRYSEWQESETLGYQDGREYQQTLYNVVQFFDISREEFEALYADNIIPDAEWEERRSSGNAAVFSLSESMVDALFDGDTYTRNSLFCAKESAFVAAADGEVYSGFWMLYNTPAEALESASFTLEELTRFVETLRVPYAERAESDISADYANYAMAEPLQEFVEEWYAEYMALAGETP</sequence>
<protein>
    <recommendedName>
        <fullName evidence="5">Lipoprotein</fullName>
    </recommendedName>
</protein>
<dbReference type="AlphaFoldDB" id="A0A9D1DXF2"/>
<feature type="signal peptide" evidence="2">
    <location>
        <begin position="1"/>
        <end position="19"/>
    </location>
</feature>
<reference evidence="3" key="2">
    <citation type="journal article" date="2021" name="PeerJ">
        <title>Extensive microbial diversity within the chicken gut microbiome revealed by metagenomics and culture.</title>
        <authorList>
            <person name="Gilroy R."/>
            <person name="Ravi A."/>
            <person name="Getino M."/>
            <person name="Pursley I."/>
            <person name="Horton D.L."/>
            <person name="Alikhan N.F."/>
            <person name="Baker D."/>
            <person name="Gharbi K."/>
            <person name="Hall N."/>
            <person name="Watson M."/>
            <person name="Adriaenssens E.M."/>
            <person name="Foster-Nyarko E."/>
            <person name="Jarju S."/>
            <person name="Secka A."/>
            <person name="Antonio M."/>
            <person name="Oren A."/>
            <person name="Chaudhuri R.R."/>
            <person name="La Ragione R."/>
            <person name="Hildebrand F."/>
            <person name="Pallen M.J."/>
        </authorList>
    </citation>
    <scope>NUCLEOTIDE SEQUENCE</scope>
    <source>
        <strain evidence="3">CHK189-12415</strain>
    </source>
</reference>
<evidence type="ECO:0000313" key="4">
    <source>
        <dbReference type="Proteomes" id="UP000824241"/>
    </source>
</evidence>